<dbReference type="RefSeq" id="WP_113657303.1">
    <property type="nucleotide sequence ID" value="NZ_KZ845663.1"/>
</dbReference>
<keyword evidence="3 10" id="KW-0479">Metal-binding</keyword>
<dbReference type="HAMAP" id="MF_01405">
    <property type="entry name" value="Non_canon_purine_NTPase"/>
    <property type="match status" value="1"/>
</dbReference>
<feature type="binding site" evidence="10">
    <location>
        <begin position="13"/>
        <end position="18"/>
    </location>
    <ligand>
        <name>substrate</name>
    </ligand>
</feature>
<dbReference type="AlphaFoldDB" id="A0A364K8T9"/>
<evidence type="ECO:0000313" key="13">
    <source>
        <dbReference type="Proteomes" id="UP000251213"/>
    </source>
</evidence>
<dbReference type="Proteomes" id="UP000251213">
    <property type="component" value="Unassembled WGS sequence"/>
</dbReference>
<dbReference type="InterPro" id="IPR002637">
    <property type="entry name" value="RdgB/HAM1"/>
</dbReference>
<feature type="binding site" evidence="10">
    <location>
        <begin position="158"/>
        <end position="161"/>
    </location>
    <ligand>
        <name>substrate</name>
    </ligand>
</feature>
<dbReference type="NCBIfam" id="NF011397">
    <property type="entry name" value="PRK14822.1"/>
    <property type="match status" value="1"/>
</dbReference>
<dbReference type="GO" id="GO:0009146">
    <property type="term" value="P:purine nucleoside triphosphate catabolic process"/>
    <property type="evidence" value="ECO:0007669"/>
    <property type="project" value="UniProtKB-UniRule"/>
</dbReference>
<evidence type="ECO:0000256" key="6">
    <source>
        <dbReference type="ARBA" id="ARBA00022842"/>
    </source>
</evidence>
<dbReference type="GO" id="GO:0000166">
    <property type="term" value="F:nucleotide binding"/>
    <property type="evidence" value="ECO:0007669"/>
    <property type="project" value="UniProtKB-KW"/>
</dbReference>
<dbReference type="NCBIfam" id="TIGR00042">
    <property type="entry name" value="RdgB/HAM1 family non-canonical purine NTP pyrophosphatase"/>
    <property type="match status" value="1"/>
</dbReference>
<keyword evidence="5 10" id="KW-0378">Hydrolase</keyword>
<keyword evidence="4 10" id="KW-0547">Nucleotide-binding</keyword>
<evidence type="ECO:0000256" key="1">
    <source>
        <dbReference type="ARBA" id="ARBA00008023"/>
    </source>
</evidence>
<feature type="binding site" evidence="10">
    <location>
        <position position="75"/>
    </location>
    <ligand>
        <name>Mg(2+)</name>
        <dbReference type="ChEBI" id="CHEBI:18420"/>
    </ligand>
</feature>
<sequence length="210" mass="23542">MKAWPFSYILIATRNNGKLKQFRDLFAPLHLVVKGLNDVSDLPEIEEDQDTFEGNAQKKAEAISRIVGGPVISDDSGLVVPALNGEPGVYSARYAGLHATDDENNRKLIQRIQGVPEDKRQGYYVCVMALAVPGEETKLVRGECQGNIVTEPRGDEGFGYDPIFYLPSEQKTMAQLPNERKYQISHRAEATKKLLALLKKEYVFEQKVMK</sequence>
<dbReference type="EC" id="3.6.1.66" evidence="10"/>
<reference evidence="12 13" key="1">
    <citation type="submission" date="2018-06" db="EMBL/GenBank/DDBJ databases">
        <title>Thermoflavimicrobium daqus sp. nov., a thermophilic microbe isolated from Moutai-flavour Daqu.</title>
        <authorList>
            <person name="Wang X."/>
            <person name="Zhou H."/>
        </authorList>
    </citation>
    <scope>NUCLEOTIDE SEQUENCE [LARGE SCALE GENOMIC DNA]</scope>
    <source>
        <strain evidence="12 13">FBKL4.011</strain>
    </source>
</reference>
<dbReference type="FunFam" id="3.90.950.10:FF:000001">
    <property type="entry name" value="dITP/XTP pyrophosphatase"/>
    <property type="match status" value="1"/>
</dbReference>
<protein>
    <recommendedName>
        <fullName evidence="10">dITP/XTP pyrophosphatase</fullName>
        <ecNumber evidence="10">3.6.1.66</ecNumber>
    </recommendedName>
    <alternativeName>
        <fullName evidence="10">Non-canonical purine NTP pyrophosphatase</fullName>
    </alternativeName>
    <alternativeName>
        <fullName evidence="10">Non-standard purine NTP pyrophosphatase</fullName>
    </alternativeName>
    <alternativeName>
        <fullName evidence="10">Nucleoside-triphosphate diphosphatase</fullName>
    </alternativeName>
    <alternativeName>
        <fullName evidence="10">Nucleoside-triphosphate pyrophosphatase</fullName>
        <shortName evidence="10">NTPase</shortName>
    </alternativeName>
</protein>
<comment type="catalytic activity">
    <reaction evidence="9 10">
        <text>XTP + H2O = XMP + diphosphate + H(+)</text>
        <dbReference type="Rhea" id="RHEA:28610"/>
        <dbReference type="ChEBI" id="CHEBI:15377"/>
        <dbReference type="ChEBI" id="CHEBI:15378"/>
        <dbReference type="ChEBI" id="CHEBI:33019"/>
        <dbReference type="ChEBI" id="CHEBI:57464"/>
        <dbReference type="ChEBI" id="CHEBI:61314"/>
        <dbReference type="EC" id="3.6.1.66"/>
    </reaction>
</comment>
<dbReference type="PANTHER" id="PTHR11067">
    <property type="entry name" value="INOSINE TRIPHOSPHATE PYROPHOSPHATASE/HAM1 PROTEIN"/>
    <property type="match status" value="1"/>
</dbReference>
<evidence type="ECO:0000256" key="8">
    <source>
        <dbReference type="ARBA" id="ARBA00051875"/>
    </source>
</evidence>
<evidence type="ECO:0000256" key="5">
    <source>
        <dbReference type="ARBA" id="ARBA00022801"/>
    </source>
</evidence>
<dbReference type="OrthoDB" id="9807456at2"/>
<gene>
    <name evidence="12" type="ORF">DL897_01205</name>
</gene>
<evidence type="ECO:0000256" key="4">
    <source>
        <dbReference type="ARBA" id="ARBA00022741"/>
    </source>
</evidence>
<evidence type="ECO:0000313" key="12">
    <source>
        <dbReference type="EMBL" id="RAL26698.1"/>
    </source>
</evidence>
<dbReference type="GO" id="GO:0035870">
    <property type="term" value="F:dITP diphosphatase activity"/>
    <property type="evidence" value="ECO:0007669"/>
    <property type="project" value="UniProtKB-UniRule"/>
</dbReference>
<dbReference type="SUPFAM" id="SSF52972">
    <property type="entry name" value="ITPase-like"/>
    <property type="match status" value="1"/>
</dbReference>
<evidence type="ECO:0000256" key="11">
    <source>
        <dbReference type="RuleBase" id="RU003781"/>
    </source>
</evidence>
<accession>A0A364K8T9</accession>
<comment type="function">
    <text evidence="10">Pyrophosphatase that catalyzes the hydrolysis of nucleoside triphosphates to their monophosphate derivatives, with a high preference for the non-canonical purine nucleotides XTP (xanthosine triphosphate), dITP (deoxyinosine triphosphate) and ITP. Seems to function as a house-cleaning enzyme that removes non-canonical purine nucleotides from the nucleotide pool, thus preventing their incorporation into DNA/RNA and avoiding chromosomal lesions.</text>
</comment>
<keyword evidence="6 10" id="KW-0460">Magnesium</keyword>
<dbReference type="PANTHER" id="PTHR11067:SF9">
    <property type="entry name" value="INOSINE TRIPHOSPHATE PYROPHOSPHATASE"/>
    <property type="match status" value="1"/>
</dbReference>
<comment type="catalytic activity">
    <reaction evidence="10">
        <text>ITP + H2O = IMP + diphosphate + H(+)</text>
        <dbReference type="Rhea" id="RHEA:29399"/>
        <dbReference type="ChEBI" id="CHEBI:15377"/>
        <dbReference type="ChEBI" id="CHEBI:15378"/>
        <dbReference type="ChEBI" id="CHEBI:33019"/>
        <dbReference type="ChEBI" id="CHEBI:58053"/>
        <dbReference type="ChEBI" id="CHEBI:61402"/>
        <dbReference type="EC" id="3.6.1.66"/>
    </reaction>
</comment>
<evidence type="ECO:0000256" key="3">
    <source>
        <dbReference type="ARBA" id="ARBA00022723"/>
    </source>
</evidence>
<feature type="active site" description="Proton acceptor" evidence="10">
    <location>
        <position position="75"/>
    </location>
</feature>
<feature type="binding site" evidence="10">
    <location>
        <position position="76"/>
    </location>
    <ligand>
        <name>substrate</name>
    </ligand>
</feature>
<keyword evidence="13" id="KW-1185">Reference proteome</keyword>
<dbReference type="GO" id="GO:0009117">
    <property type="term" value="P:nucleotide metabolic process"/>
    <property type="evidence" value="ECO:0007669"/>
    <property type="project" value="UniProtKB-KW"/>
</dbReference>
<evidence type="ECO:0000256" key="7">
    <source>
        <dbReference type="ARBA" id="ARBA00023080"/>
    </source>
</evidence>
<comment type="similarity">
    <text evidence="1 10 11">Belongs to the HAM1 NTPase family.</text>
</comment>
<name>A0A364K8T9_9BACL</name>
<dbReference type="Gene3D" id="3.90.950.10">
    <property type="match status" value="1"/>
</dbReference>
<comment type="caution">
    <text evidence="12">The sequence shown here is derived from an EMBL/GenBank/DDBJ whole genome shotgun (WGS) entry which is preliminary data.</text>
</comment>
<evidence type="ECO:0000256" key="10">
    <source>
        <dbReference type="HAMAP-Rule" id="MF_01405"/>
    </source>
</evidence>
<dbReference type="GO" id="GO:0036220">
    <property type="term" value="F:ITP diphosphatase activity"/>
    <property type="evidence" value="ECO:0007669"/>
    <property type="project" value="UniProtKB-UniRule"/>
</dbReference>
<dbReference type="CDD" id="cd00515">
    <property type="entry name" value="HAM1"/>
    <property type="match status" value="1"/>
</dbReference>
<dbReference type="Pfam" id="PF01725">
    <property type="entry name" value="Ham1p_like"/>
    <property type="match status" value="1"/>
</dbReference>
<dbReference type="GO" id="GO:0036222">
    <property type="term" value="F:XTP diphosphatase activity"/>
    <property type="evidence" value="ECO:0007669"/>
    <property type="project" value="UniProtKB-UniRule"/>
</dbReference>
<keyword evidence="7 10" id="KW-0546">Nucleotide metabolism</keyword>
<dbReference type="GO" id="GO:0046872">
    <property type="term" value="F:metal ion binding"/>
    <property type="evidence" value="ECO:0007669"/>
    <property type="project" value="UniProtKB-KW"/>
</dbReference>
<feature type="binding site" evidence="10">
    <location>
        <position position="46"/>
    </location>
    <ligand>
        <name>Mg(2+)</name>
        <dbReference type="ChEBI" id="CHEBI:18420"/>
    </ligand>
</feature>
<reference evidence="12 13" key="2">
    <citation type="submission" date="2018-06" db="EMBL/GenBank/DDBJ databases">
        <authorList>
            <person name="Zhirakovskaya E."/>
        </authorList>
    </citation>
    <scope>NUCLEOTIDE SEQUENCE [LARGE SCALE GENOMIC DNA]</scope>
    <source>
        <strain evidence="12 13">FBKL4.011</strain>
    </source>
</reference>
<comment type="catalytic activity">
    <reaction evidence="8 10">
        <text>dITP + H2O = dIMP + diphosphate + H(+)</text>
        <dbReference type="Rhea" id="RHEA:28342"/>
        <dbReference type="ChEBI" id="CHEBI:15377"/>
        <dbReference type="ChEBI" id="CHEBI:15378"/>
        <dbReference type="ChEBI" id="CHEBI:33019"/>
        <dbReference type="ChEBI" id="CHEBI:61194"/>
        <dbReference type="ChEBI" id="CHEBI:61382"/>
        <dbReference type="EC" id="3.6.1.66"/>
    </reaction>
</comment>
<evidence type="ECO:0000256" key="2">
    <source>
        <dbReference type="ARBA" id="ARBA00011738"/>
    </source>
</evidence>
<comment type="cofactor">
    <cofactor evidence="10">
        <name>Mg(2+)</name>
        <dbReference type="ChEBI" id="CHEBI:18420"/>
    </cofactor>
    <text evidence="10">Binds 1 Mg(2+) ion per subunit.</text>
</comment>
<proteinExistence type="inferred from homology"/>
<dbReference type="GO" id="GO:0005829">
    <property type="term" value="C:cytosol"/>
    <property type="evidence" value="ECO:0007669"/>
    <property type="project" value="TreeGrafter"/>
</dbReference>
<dbReference type="GO" id="GO:0017111">
    <property type="term" value="F:ribonucleoside triphosphate phosphatase activity"/>
    <property type="evidence" value="ECO:0007669"/>
    <property type="project" value="InterPro"/>
</dbReference>
<feature type="binding site" evidence="10">
    <location>
        <position position="181"/>
    </location>
    <ligand>
        <name>substrate</name>
    </ligand>
</feature>
<dbReference type="EMBL" id="QJKK01000001">
    <property type="protein sequence ID" value="RAL26698.1"/>
    <property type="molecule type" value="Genomic_DNA"/>
</dbReference>
<feature type="binding site" evidence="10">
    <location>
        <begin position="186"/>
        <end position="187"/>
    </location>
    <ligand>
        <name>substrate</name>
    </ligand>
</feature>
<comment type="subunit">
    <text evidence="2 10">Homodimer.</text>
</comment>
<dbReference type="InterPro" id="IPR029001">
    <property type="entry name" value="ITPase-like_fam"/>
</dbReference>
<dbReference type="InterPro" id="IPR020922">
    <property type="entry name" value="dITP/XTP_pyrophosphatase"/>
</dbReference>
<evidence type="ECO:0000256" key="9">
    <source>
        <dbReference type="ARBA" id="ARBA00052017"/>
    </source>
</evidence>
<organism evidence="12 13">
    <name type="scientific">Thermoflavimicrobium daqui</name>
    <dbReference type="NCBI Taxonomy" id="2137476"/>
    <lineage>
        <taxon>Bacteria</taxon>
        <taxon>Bacillati</taxon>
        <taxon>Bacillota</taxon>
        <taxon>Bacilli</taxon>
        <taxon>Bacillales</taxon>
        <taxon>Thermoactinomycetaceae</taxon>
        <taxon>Thermoflavimicrobium</taxon>
    </lineage>
</organism>